<reference evidence="5" key="1">
    <citation type="journal article" date="2014" name="Int. J. Syst. Evol. Microbiol.">
        <title>Complete genome sequence of Corynebacterium casei LMG S-19264T (=DSM 44701T), isolated from a smear-ripened cheese.</title>
        <authorList>
            <consortium name="US DOE Joint Genome Institute (JGI-PGF)"/>
            <person name="Walter F."/>
            <person name="Albersmeier A."/>
            <person name="Kalinowski J."/>
            <person name="Ruckert C."/>
        </authorList>
    </citation>
    <scope>NUCLEOTIDE SEQUENCE</scope>
    <source>
        <strain evidence="5">CGMCC 1.16548</strain>
    </source>
</reference>
<dbReference type="GO" id="GO:0016020">
    <property type="term" value="C:membrane"/>
    <property type="evidence" value="ECO:0007669"/>
    <property type="project" value="TreeGrafter"/>
</dbReference>
<dbReference type="SUPFAM" id="SSF51735">
    <property type="entry name" value="NAD(P)-binding Rossmann-fold domains"/>
    <property type="match status" value="1"/>
</dbReference>
<evidence type="ECO:0000256" key="1">
    <source>
        <dbReference type="ARBA" id="ARBA00006484"/>
    </source>
</evidence>
<reference evidence="5" key="2">
    <citation type="submission" date="2020-09" db="EMBL/GenBank/DDBJ databases">
        <authorList>
            <person name="Sun Q."/>
            <person name="Zhou Y."/>
        </authorList>
    </citation>
    <scope>NUCLEOTIDE SEQUENCE</scope>
    <source>
        <strain evidence="5">CGMCC 1.16548</strain>
    </source>
</reference>
<dbReference type="InterPro" id="IPR036291">
    <property type="entry name" value="NAD(P)-bd_dom_sf"/>
</dbReference>
<dbReference type="EMBL" id="BNAI01000007">
    <property type="protein sequence ID" value="GHF23618.1"/>
    <property type="molecule type" value="Genomic_DNA"/>
</dbReference>
<sequence length="276" mass="28580">MAAREGGEERIVEISGKTFVVTGGGNGIGREVVLALLNGGGRVAAVDLREEGLAETAALAAAGDRLSTHAVDISDRSAVEKLPAAVQKAHGAVDGLVNVAGIIHQFKPISELTFDEIERVMNVNFWGTVNTVKTFLPVLRERPAASVVNVSSMGAFVPFPGQSAYGASKAAVKLFTEGLYAELRGTSVAVTLVFPGAVGTNITANSGVQMPGSAGAAQNMKMTTAVSAGAQIVEAIEKGSYKVRIGSDAKLLDRMARLMPQRATGIIADQMKKAMG</sequence>
<dbReference type="PRINTS" id="PR00080">
    <property type="entry name" value="SDRFAMILY"/>
</dbReference>
<evidence type="ECO:0000313" key="5">
    <source>
        <dbReference type="EMBL" id="GHF23618.1"/>
    </source>
</evidence>
<comment type="similarity">
    <text evidence="1 3">Belongs to the short-chain dehydrogenases/reductases (SDR) family.</text>
</comment>
<dbReference type="PANTHER" id="PTHR44196">
    <property type="entry name" value="DEHYDROGENASE/REDUCTASE SDR FAMILY MEMBER 7B"/>
    <property type="match status" value="1"/>
</dbReference>
<evidence type="ECO:0000256" key="2">
    <source>
        <dbReference type="ARBA" id="ARBA00023002"/>
    </source>
</evidence>
<keyword evidence="6" id="KW-1185">Reference proteome</keyword>
<dbReference type="Proteomes" id="UP000617531">
    <property type="component" value="Unassembled WGS sequence"/>
</dbReference>
<proteinExistence type="inferred from homology"/>
<evidence type="ECO:0000313" key="6">
    <source>
        <dbReference type="Proteomes" id="UP000617531"/>
    </source>
</evidence>
<dbReference type="PANTHER" id="PTHR44196:SF1">
    <property type="entry name" value="DEHYDROGENASE_REDUCTASE SDR FAMILY MEMBER 7B"/>
    <property type="match status" value="1"/>
</dbReference>
<dbReference type="InterPro" id="IPR002347">
    <property type="entry name" value="SDR_fam"/>
</dbReference>
<comment type="caution">
    <text evidence="5">The sequence shown here is derived from an EMBL/GenBank/DDBJ whole genome shotgun (WGS) entry which is preliminary data.</text>
</comment>
<accession>A0A8J3M2I7</accession>
<name>A0A8J3M2I7_9MICO</name>
<dbReference type="PRINTS" id="PR00081">
    <property type="entry name" value="GDHRDH"/>
</dbReference>
<dbReference type="Gene3D" id="3.40.50.720">
    <property type="entry name" value="NAD(P)-binding Rossmann-like Domain"/>
    <property type="match status" value="1"/>
</dbReference>
<dbReference type="Pfam" id="PF00106">
    <property type="entry name" value="adh_short"/>
    <property type="match status" value="1"/>
</dbReference>
<dbReference type="SMART" id="SM00822">
    <property type="entry name" value="PKS_KR"/>
    <property type="match status" value="1"/>
</dbReference>
<gene>
    <name evidence="5" type="ORF">GCM10011600_25960</name>
</gene>
<organism evidence="5 6">
    <name type="scientific">Pseudolysinimonas yzui</name>
    <dbReference type="NCBI Taxonomy" id="2708254"/>
    <lineage>
        <taxon>Bacteria</taxon>
        <taxon>Bacillati</taxon>
        <taxon>Actinomycetota</taxon>
        <taxon>Actinomycetes</taxon>
        <taxon>Micrococcales</taxon>
        <taxon>Microbacteriaceae</taxon>
        <taxon>Pseudolysinimonas</taxon>
    </lineage>
</organism>
<keyword evidence="2" id="KW-0560">Oxidoreductase</keyword>
<dbReference type="InterPro" id="IPR057326">
    <property type="entry name" value="KR_dom"/>
</dbReference>
<dbReference type="RefSeq" id="WP_229842101.1">
    <property type="nucleotide sequence ID" value="NZ_BNAI01000007.1"/>
</dbReference>
<dbReference type="GO" id="GO:0016491">
    <property type="term" value="F:oxidoreductase activity"/>
    <property type="evidence" value="ECO:0007669"/>
    <property type="project" value="UniProtKB-KW"/>
</dbReference>
<evidence type="ECO:0000256" key="3">
    <source>
        <dbReference type="RuleBase" id="RU000363"/>
    </source>
</evidence>
<evidence type="ECO:0000259" key="4">
    <source>
        <dbReference type="SMART" id="SM00822"/>
    </source>
</evidence>
<protein>
    <submittedName>
        <fullName evidence="5">Short-chain dehydrogenase</fullName>
    </submittedName>
</protein>
<feature type="domain" description="Ketoreductase" evidence="4">
    <location>
        <begin position="17"/>
        <end position="201"/>
    </location>
</feature>
<dbReference type="AlphaFoldDB" id="A0A8J3M2I7"/>